<organism evidence="1 2">
    <name type="scientific">Rhodopirellula maiorica SM1</name>
    <dbReference type="NCBI Taxonomy" id="1265738"/>
    <lineage>
        <taxon>Bacteria</taxon>
        <taxon>Pseudomonadati</taxon>
        <taxon>Planctomycetota</taxon>
        <taxon>Planctomycetia</taxon>
        <taxon>Pirellulales</taxon>
        <taxon>Pirellulaceae</taxon>
        <taxon>Novipirellula</taxon>
    </lineage>
</organism>
<protein>
    <submittedName>
        <fullName evidence="1">Uncharacterized protein</fullName>
    </submittedName>
</protein>
<sequence length="52" mass="5808">SDERCIRLGLREAAGPAEVTIDWPSGRQSIFQLNRHGEWLLVEGETPFALGK</sequence>
<proteinExistence type="predicted"/>
<comment type="caution">
    <text evidence="1">The sequence shown here is derived from an EMBL/GenBank/DDBJ whole genome shotgun (WGS) entry which is preliminary data.</text>
</comment>
<dbReference type="PATRIC" id="fig|1265738.3.peg.7603"/>
<dbReference type="AlphaFoldDB" id="M5RN95"/>
<dbReference type="Proteomes" id="UP000011991">
    <property type="component" value="Unassembled WGS sequence"/>
</dbReference>
<dbReference type="EMBL" id="ANOG01001086">
    <property type="protein sequence ID" value="EMI15454.1"/>
    <property type="molecule type" value="Genomic_DNA"/>
</dbReference>
<name>M5RN95_9BACT</name>
<gene>
    <name evidence="1" type="ORF">RMSM_07614</name>
</gene>
<reference evidence="1 2" key="1">
    <citation type="journal article" date="2013" name="Mar. Genomics">
        <title>Expression of sulfatases in Rhodopirellula baltica and the diversity of sulfatases in the genus Rhodopirellula.</title>
        <authorList>
            <person name="Wegner C.E."/>
            <person name="Richter-Heitmann T."/>
            <person name="Klindworth A."/>
            <person name="Klockow C."/>
            <person name="Richter M."/>
            <person name="Achstetter T."/>
            <person name="Glockner F.O."/>
            <person name="Harder J."/>
        </authorList>
    </citation>
    <scope>NUCLEOTIDE SEQUENCE [LARGE SCALE GENOMIC DNA]</scope>
    <source>
        <strain evidence="1 2">SM1</strain>
    </source>
</reference>
<keyword evidence="2" id="KW-1185">Reference proteome</keyword>
<evidence type="ECO:0000313" key="1">
    <source>
        <dbReference type="EMBL" id="EMI15454.1"/>
    </source>
</evidence>
<evidence type="ECO:0000313" key="2">
    <source>
        <dbReference type="Proteomes" id="UP000011991"/>
    </source>
</evidence>
<accession>M5RN95</accession>
<feature type="non-terminal residue" evidence="1">
    <location>
        <position position="1"/>
    </location>
</feature>